<reference evidence="1" key="1">
    <citation type="submission" date="2018-02" db="EMBL/GenBank/DDBJ databases">
        <title>Rhizophora mucronata_Transcriptome.</title>
        <authorList>
            <person name="Meera S.P."/>
            <person name="Sreeshan A."/>
            <person name="Augustine A."/>
        </authorList>
    </citation>
    <scope>NUCLEOTIDE SEQUENCE</scope>
    <source>
        <tissue evidence="1">Leaf</tissue>
    </source>
</reference>
<dbReference type="EMBL" id="GGEC01048700">
    <property type="protein sequence ID" value="MBX29184.1"/>
    <property type="molecule type" value="Transcribed_RNA"/>
</dbReference>
<name>A0A2P2MG62_RHIMU</name>
<organism evidence="1">
    <name type="scientific">Rhizophora mucronata</name>
    <name type="common">Asiatic mangrove</name>
    <dbReference type="NCBI Taxonomy" id="61149"/>
    <lineage>
        <taxon>Eukaryota</taxon>
        <taxon>Viridiplantae</taxon>
        <taxon>Streptophyta</taxon>
        <taxon>Embryophyta</taxon>
        <taxon>Tracheophyta</taxon>
        <taxon>Spermatophyta</taxon>
        <taxon>Magnoliopsida</taxon>
        <taxon>eudicotyledons</taxon>
        <taxon>Gunneridae</taxon>
        <taxon>Pentapetalae</taxon>
        <taxon>rosids</taxon>
        <taxon>fabids</taxon>
        <taxon>Malpighiales</taxon>
        <taxon>Rhizophoraceae</taxon>
        <taxon>Rhizophora</taxon>
    </lineage>
</organism>
<accession>A0A2P2MG62</accession>
<dbReference type="AlphaFoldDB" id="A0A2P2MG62"/>
<sequence>MMRGSTSFPNLFAAGDWIKTRHGSWGQVSYPFTSLCRPNYLMRGRVISTR</sequence>
<evidence type="ECO:0000313" key="1">
    <source>
        <dbReference type="EMBL" id="MBX29184.1"/>
    </source>
</evidence>
<protein>
    <submittedName>
        <fullName evidence="1">Uncharacterized protein LOC101305537 isoform X1</fullName>
    </submittedName>
</protein>
<proteinExistence type="predicted"/>